<proteinExistence type="predicted"/>
<organism evidence="5">
    <name type="scientific">Timema californicum</name>
    <name type="common">California timema</name>
    <name type="synonym">Walking stick</name>
    <dbReference type="NCBI Taxonomy" id="61474"/>
    <lineage>
        <taxon>Eukaryota</taxon>
        <taxon>Metazoa</taxon>
        <taxon>Ecdysozoa</taxon>
        <taxon>Arthropoda</taxon>
        <taxon>Hexapoda</taxon>
        <taxon>Insecta</taxon>
        <taxon>Pterygota</taxon>
        <taxon>Neoptera</taxon>
        <taxon>Polyneoptera</taxon>
        <taxon>Phasmatodea</taxon>
        <taxon>Timematodea</taxon>
        <taxon>Timematoidea</taxon>
        <taxon>Timematidae</taxon>
        <taxon>Timema</taxon>
    </lineage>
</organism>
<evidence type="ECO:0000256" key="3">
    <source>
        <dbReference type="ARBA" id="ARBA00022840"/>
    </source>
</evidence>
<dbReference type="PANTHER" id="PTHR43778">
    <property type="entry name" value="PYRUVATE CARBOXYLASE"/>
    <property type="match status" value="1"/>
</dbReference>
<dbReference type="GO" id="GO:0005737">
    <property type="term" value="C:cytoplasm"/>
    <property type="evidence" value="ECO:0007669"/>
    <property type="project" value="TreeGrafter"/>
</dbReference>
<dbReference type="GO" id="GO:0006094">
    <property type="term" value="P:gluconeogenesis"/>
    <property type="evidence" value="ECO:0007669"/>
    <property type="project" value="TreeGrafter"/>
</dbReference>
<dbReference type="InterPro" id="IPR005481">
    <property type="entry name" value="BC-like_N"/>
</dbReference>
<sequence>MLGACVSRSKGAMPSRHHQFLVWSLTNKRRPYSTQVEYRPIRSVLVANRGEIAIRVFRACTELGIRSVAIYSEQDKMHMHRQKADESYIVGKGLPPVQAYLNIPEIIRVAKRSDFAEAVISAGLRFIGPSPRVVQQMGDKVAARQAAIDAGNTILNMDKQFFNQLSN</sequence>
<feature type="domain" description="Biotin carboxylation" evidence="4">
    <location>
        <begin position="40"/>
        <end position="167"/>
    </location>
</feature>
<dbReference type="Gene3D" id="3.30.470.20">
    <property type="entry name" value="ATP-grasp fold, B domain"/>
    <property type="match status" value="1"/>
</dbReference>
<keyword evidence="1" id="KW-0436">Ligase</keyword>
<dbReference type="GO" id="GO:0004736">
    <property type="term" value="F:pyruvate carboxylase activity"/>
    <property type="evidence" value="ECO:0007669"/>
    <property type="project" value="TreeGrafter"/>
</dbReference>
<keyword evidence="3" id="KW-0067">ATP-binding</keyword>
<evidence type="ECO:0000259" key="4">
    <source>
        <dbReference type="PROSITE" id="PS50979"/>
    </source>
</evidence>
<dbReference type="SUPFAM" id="SSF52440">
    <property type="entry name" value="PreATP-grasp domain"/>
    <property type="match status" value="1"/>
</dbReference>
<evidence type="ECO:0000313" key="5">
    <source>
        <dbReference type="EMBL" id="CAD7578743.1"/>
    </source>
</evidence>
<keyword evidence="2" id="KW-0547">Nucleotide-binding</keyword>
<dbReference type="AlphaFoldDB" id="A0A7R9JG83"/>
<dbReference type="PROSITE" id="PS50979">
    <property type="entry name" value="BC"/>
    <property type="match status" value="1"/>
</dbReference>
<dbReference type="GO" id="GO:0005524">
    <property type="term" value="F:ATP binding"/>
    <property type="evidence" value="ECO:0007669"/>
    <property type="project" value="UniProtKB-KW"/>
</dbReference>
<dbReference type="Pfam" id="PF00289">
    <property type="entry name" value="Biotin_carb_N"/>
    <property type="match status" value="1"/>
</dbReference>
<dbReference type="InterPro" id="IPR016185">
    <property type="entry name" value="PreATP-grasp_dom_sf"/>
</dbReference>
<evidence type="ECO:0000256" key="1">
    <source>
        <dbReference type="ARBA" id="ARBA00022598"/>
    </source>
</evidence>
<evidence type="ECO:0000256" key="2">
    <source>
        <dbReference type="ARBA" id="ARBA00022741"/>
    </source>
</evidence>
<dbReference type="EMBL" id="OE188537">
    <property type="protein sequence ID" value="CAD7578743.1"/>
    <property type="molecule type" value="Genomic_DNA"/>
</dbReference>
<dbReference type="InterPro" id="IPR011764">
    <property type="entry name" value="Biotin_carboxylation_dom"/>
</dbReference>
<dbReference type="PANTHER" id="PTHR43778:SF2">
    <property type="entry name" value="PYRUVATE CARBOXYLASE, MITOCHONDRIAL"/>
    <property type="match status" value="1"/>
</dbReference>
<reference evidence="5" key="1">
    <citation type="submission" date="2020-11" db="EMBL/GenBank/DDBJ databases">
        <authorList>
            <person name="Tran Van P."/>
        </authorList>
    </citation>
    <scope>NUCLEOTIDE SEQUENCE</scope>
</reference>
<name>A0A7R9JG83_TIMCA</name>
<gene>
    <name evidence="5" type="ORF">TCMB3V08_LOCUS11280</name>
</gene>
<accession>A0A7R9JG83</accession>
<protein>
    <submittedName>
        <fullName evidence="5">(California timema) hypothetical protein</fullName>
    </submittedName>
</protein>
<dbReference type="InterPro" id="IPR055268">
    <property type="entry name" value="PCB-like"/>
</dbReference>